<evidence type="ECO:0000313" key="3">
    <source>
        <dbReference type="EMBL" id="RMN95188.1"/>
    </source>
</evidence>
<evidence type="ECO:0000259" key="1">
    <source>
        <dbReference type="Pfam" id="PF11202"/>
    </source>
</evidence>
<gene>
    <name evidence="3" type="ORF">ALQ51_100459</name>
</gene>
<proteinExistence type="predicted"/>
<protein>
    <submittedName>
        <fullName evidence="3">Putative ATP/GTP-binding protein</fullName>
    </submittedName>
</protein>
<dbReference type="Pfam" id="PF11202">
    <property type="entry name" value="StiP"/>
    <property type="match status" value="1"/>
</dbReference>
<dbReference type="InterPro" id="IPR028157">
    <property type="entry name" value="PELOTA_dom"/>
</dbReference>
<dbReference type="Pfam" id="PF15608">
    <property type="entry name" value="PELOTA_1"/>
    <property type="match status" value="1"/>
</dbReference>
<accession>A0A3M3RFH5</accession>
<dbReference type="InterPro" id="IPR011215">
    <property type="entry name" value="StiP_N"/>
</dbReference>
<comment type="caution">
    <text evidence="3">The sequence shown here is derived from an EMBL/GenBank/DDBJ whole genome shotgun (WGS) entry which is preliminary data.</text>
</comment>
<evidence type="ECO:0000313" key="4">
    <source>
        <dbReference type="Proteomes" id="UP000270524"/>
    </source>
</evidence>
<organism evidence="3 4">
    <name type="scientific">Pseudomonas cannabina</name>
    <dbReference type="NCBI Taxonomy" id="86840"/>
    <lineage>
        <taxon>Bacteria</taxon>
        <taxon>Pseudomonadati</taxon>
        <taxon>Pseudomonadota</taxon>
        <taxon>Gammaproteobacteria</taxon>
        <taxon>Pseudomonadales</taxon>
        <taxon>Pseudomonadaceae</taxon>
        <taxon>Pseudomonas</taxon>
    </lineage>
</organism>
<feature type="domain" description="Cysteine protease StiP N-terminal" evidence="1">
    <location>
        <begin position="109"/>
        <end position="349"/>
    </location>
</feature>
<name>A0A3M3RFH5_PSECA</name>
<sequence length="459" mass="50394">MMTASSRTCWLKCRHAVCSTACIFTVTAITSLFCLKAWPNATLFKSGCVATRRSTASARCSVLATALLTWASWMSATGGRRLPAVSWRKCLSELRMSDPVHGLETVGSGSYLKDDVHFLLRSIEMQTTSVEEKERLIQTRQKHYSEMISEESAPSDAHKALYERALSQNGARMATDVHALAQALDRQCTRSEIVLVSFVRAGLPLGVLLRRALIDLGREAHHYGISIVRDRGIDKVALEAIIQTHGAQNIVFVDGWTGKGAISGEIRRSMAGDARFPQNPRLVVLADPCGSAWLAASAEDWVIPSGILGATVSGLVSRSIWPADGGLHGCVVYEHLQDHDVTRSFIEQIERQRRQKCSTLMLNPWTPTQRLELKSAASRVIDSLAERFGVNNLNRVKPGIAEATRAVMRRVPDHVLVRNLTDGDVQLLLHLTEKAGIPVEEVGDALGPYRAVTIIRSLS</sequence>
<reference evidence="3 4" key="1">
    <citation type="submission" date="2018-08" db="EMBL/GenBank/DDBJ databases">
        <title>Recombination of ecologically and evolutionarily significant loci maintains genetic cohesion in the Pseudomonas syringae species complex.</title>
        <authorList>
            <person name="Dillon M."/>
            <person name="Thakur S."/>
            <person name="Almeida R.N.D."/>
            <person name="Weir B.S."/>
            <person name="Guttman D.S."/>
        </authorList>
    </citation>
    <scope>NUCLEOTIDE SEQUENCE [LARGE SCALE GENOMIC DNA]</scope>
    <source>
        <strain evidence="3 4">ICMP 15203</strain>
    </source>
</reference>
<dbReference type="EMBL" id="RBPJ01000161">
    <property type="protein sequence ID" value="RMN95188.1"/>
    <property type="molecule type" value="Genomic_DNA"/>
</dbReference>
<dbReference type="AlphaFoldDB" id="A0A3M3RFH5"/>
<dbReference type="Proteomes" id="UP000270524">
    <property type="component" value="Unassembled WGS sequence"/>
</dbReference>
<evidence type="ECO:0000259" key="2">
    <source>
        <dbReference type="Pfam" id="PF15608"/>
    </source>
</evidence>
<feature type="domain" description="PELOTA RNA-binding" evidence="2">
    <location>
        <begin position="378"/>
        <end position="457"/>
    </location>
</feature>